<evidence type="ECO:0000256" key="1">
    <source>
        <dbReference type="SAM" id="MobiDB-lite"/>
    </source>
</evidence>
<proteinExistence type="predicted"/>
<reference evidence="3" key="2">
    <citation type="journal article" date="2008" name="Nucleic Acids Res.">
        <title>The rice annotation project database (RAP-DB): 2008 update.</title>
        <authorList>
            <consortium name="The rice annotation project (RAP)"/>
        </authorList>
    </citation>
    <scope>GENOME REANNOTATION</scope>
    <source>
        <strain evidence="3">cv. Nipponbare</strain>
    </source>
</reference>
<sequence>MSTTVVGLTSVSEDGDAKPKDEREWGGGGGGGSVGRGGQRWGKRGMMTVMPVREG</sequence>
<accession>Q75IX3</accession>
<dbReference type="EMBL" id="AC120538">
    <property type="protein sequence ID" value="AAS07084.1"/>
    <property type="molecule type" value="Genomic_DNA"/>
</dbReference>
<name>Q75IX3_ORYSJ</name>
<dbReference type="Proteomes" id="UP000000763">
    <property type="component" value="Chromosome 3"/>
</dbReference>
<gene>
    <name evidence="2" type="primary">OSJNBb0059G13.7</name>
</gene>
<protein>
    <submittedName>
        <fullName evidence="2">Uncharacterized protein</fullName>
    </submittedName>
</protein>
<feature type="region of interest" description="Disordered" evidence="1">
    <location>
        <begin position="1"/>
        <end position="55"/>
    </location>
</feature>
<feature type="compositionally biased region" description="Polar residues" evidence="1">
    <location>
        <begin position="1"/>
        <end position="12"/>
    </location>
</feature>
<feature type="compositionally biased region" description="Gly residues" evidence="1">
    <location>
        <begin position="26"/>
        <end position="40"/>
    </location>
</feature>
<feature type="compositionally biased region" description="Basic and acidic residues" evidence="1">
    <location>
        <begin position="15"/>
        <end position="25"/>
    </location>
</feature>
<dbReference type="AlphaFoldDB" id="Q75IX3"/>
<organism evidence="2 3">
    <name type="scientific">Oryza sativa subsp. japonica</name>
    <name type="common">Rice</name>
    <dbReference type="NCBI Taxonomy" id="39947"/>
    <lineage>
        <taxon>Eukaryota</taxon>
        <taxon>Viridiplantae</taxon>
        <taxon>Streptophyta</taxon>
        <taxon>Embryophyta</taxon>
        <taxon>Tracheophyta</taxon>
        <taxon>Spermatophyta</taxon>
        <taxon>Magnoliopsida</taxon>
        <taxon>Liliopsida</taxon>
        <taxon>Poales</taxon>
        <taxon>Poaceae</taxon>
        <taxon>BOP clade</taxon>
        <taxon>Oryzoideae</taxon>
        <taxon>Oryzeae</taxon>
        <taxon>Oryzinae</taxon>
        <taxon>Oryza</taxon>
        <taxon>Oryza sativa</taxon>
    </lineage>
</organism>
<evidence type="ECO:0000313" key="2">
    <source>
        <dbReference type="EMBL" id="AAS07084.1"/>
    </source>
</evidence>
<reference evidence="3" key="1">
    <citation type="journal article" date="2005" name="Nature">
        <title>The map-based sequence of the rice genome.</title>
        <authorList>
            <consortium name="International rice genome sequencing project (IRGSP)"/>
            <person name="Matsumoto T."/>
            <person name="Wu J."/>
            <person name="Kanamori H."/>
            <person name="Katayose Y."/>
            <person name="Fujisawa M."/>
            <person name="Namiki N."/>
            <person name="Mizuno H."/>
            <person name="Yamamoto K."/>
            <person name="Antonio B.A."/>
            <person name="Baba T."/>
            <person name="Sakata K."/>
            <person name="Nagamura Y."/>
            <person name="Aoki H."/>
            <person name="Arikawa K."/>
            <person name="Arita K."/>
            <person name="Bito T."/>
            <person name="Chiden Y."/>
            <person name="Fujitsuka N."/>
            <person name="Fukunaka R."/>
            <person name="Hamada M."/>
            <person name="Harada C."/>
            <person name="Hayashi A."/>
            <person name="Hijishita S."/>
            <person name="Honda M."/>
            <person name="Hosokawa S."/>
            <person name="Ichikawa Y."/>
            <person name="Idonuma A."/>
            <person name="Iijima M."/>
            <person name="Ikeda M."/>
            <person name="Ikeno M."/>
            <person name="Ito K."/>
            <person name="Ito S."/>
            <person name="Ito T."/>
            <person name="Ito Y."/>
            <person name="Ito Y."/>
            <person name="Iwabuchi A."/>
            <person name="Kamiya K."/>
            <person name="Karasawa W."/>
            <person name="Kurita K."/>
            <person name="Katagiri S."/>
            <person name="Kikuta A."/>
            <person name="Kobayashi H."/>
            <person name="Kobayashi N."/>
            <person name="Machita K."/>
            <person name="Maehara T."/>
            <person name="Masukawa M."/>
            <person name="Mizubayashi T."/>
            <person name="Mukai Y."/>
            <person name="Nagasaki H."/>
            <person name="Nagata Y."/>
            <person name="Naito S."/>
            <person name="Nakashima M."/>
            <person name="Nakama Y."/>
            <person name="Nakamichi Y."/>
            <person name="Nakamura M."/>
            <person name="Meguro A."/>
            <person name="Negishi M."/>
            <person name="Ohta I."/>
            <person name="Ohta T."/>
            <person name="Okamoto M."/>
            <person name="Ono N."/>
            <person name="Saji S."/>
            <person name="Sakaguchi M."/>
            <person name="Sakai K."/>
            <person name="Shibata M."/>
            <person name="Shimokawa T."/>
            <person name="Song J."/>
            <person name="Takazaki Y."/>
            <person name="Terasawa K."/>
            <person name="Tsugane M."/>
            <person name="Tsuji K."/>
            <person name="Ueda S."/>
            <person name="Waki K."/>
            <person name="Yamagata H."/>
            <person name="Yamamoto M."/>
            <person name="Yamamoto S."/>
            <person name="Yamane H."/>
            <person name="Yoshiki S."/>
            <person name="Yoshihara R."/>
            <person name="Yukawa K."/>
            <person name="Zhong H."/>
            <person name="Yano M."/>
            <person name="Yuan Q."/>
            <person name="Ouyang S."/>
            <person name="Liu J."/>
            <person name="Jones K.M."/>
            <person name="Gansberger K."/>
            <person name="Moffat K."/>
            <person name="Hill J."/>
            <person name="Bera J."/>
            <person name="Fadrosh D."/>
            <person name="Jin S."/>
            <person name="Johri S."/>
            <person name="Kim M."/>
            <person name="Overton L."/>
            <person name="Reardon M."/>
            <person name="Tsitrin T."/>
            <person name="Vuong H."/>
            <person name="Weaver B."/>
            <person name="Ciecko A."/>
            <person name="Tallon L."/>
            <person name="Jackson J."/>
            <person name="Pai G."/>
            <person name="Aken S.V."/>
            <person name="Utterback T."/>
            <person name="Reidmuller S."/>
            <person name="Feldblyum T."/>
            <person name="Hsiao J."/>
            <person name="Zismann V."/>
            <person name="Iobst S."/>
            <person name="de Vazeille A.R."/>
            <person name="Buell C.R."/>
            <person name="Ying K."/>
            <person name="Li Y."/>
            <person name="Lu T."/>
            <person name="Huang Y."/>
            <person name="Zhao Q."/>
            <person name="Feng Q."/>
            <person name="Zhang L."/>
            <person name="Zhu J."/>
            <person name="Weng Q."/>
            <person name="Mu J."/>
            <person name="Lu Y."/>
            <person name="Fan D."/>
            <person name="Liu Y."/>
            <person name="Guan J."/>
            <person name="Zhang Y."/>
            <person name="Yu S."/>
            <person name="Liu X."/>
            <person name="Zhang Y."/>
            <person name="Hong G."/>
            <person name="Han B."/>
            <person name="Choisne N."/>
            <person name="Demange N."/>
            <person name="Orjeda G."/>
            <person name="Samain S."/>
            <person name="Cattolico L."/>
            <person name="Pelletier E."/>
            <person name="Couloux A."/>
            <person name="Segurens B."/>
            <person name="Wincker P."/>
            <person name="D'Hont A."/>
            <person name="Scarpelli C."/>
            <person name="Weissenbach J."/>
            <person name="Salanoubat M."/>
            <person name="Quetier F."/>
            <person name="Yu Y."/>
            <person name="Kim H.R."/>
            <person name="Rambo T."/>
            <person name="Currie J."/>
            <person name="Collura K."/>
            <person name="Luo M."/>
            <person name="Yang T."/>
            <person name="Ammiraju J.S.S."/>
            <person name="Engler F."/>
            <person name="Soderlund C."/>
            <person name="Wing R.A."/>
            <person name="Palmer L.E."/>
            <person name="de la Bastide M."/>
            <person name="Spiegel L."/>
            <person name="Nascimento L."/>
            <person name="Zutavern T."/>
            <person name="O'Shaughnessy A."/>
            <person name="Dike S."/>
            <person name="Dedhia N."/>
            <person name="Preston R."/>
            <person name="Balija V."/>
            <person name="McCombie W.R."/>
            <person name="Chow T."/>
            <person name="Chen H."/>
            <person name="Chung M."/>
            <person name="Chen C."/>
            <person name="Shaw J."/>
            <person name="Wu H."/>
            <person name="Hsiao K."/>
            <person name="Chao Y."/>
            <person name="Chu M."/>
            <person name="Cheng C."/>
            <person name="Hour A."/>
            <person name="Lee P."/>
            <person name="Lin S."/>
            <person name="Lin Y."/>
            <person name="Liou J."/>
            <person name="Liu S."/>
            <person name="Hsing Y."/>
            <person name="Raghuvanshi S."/>
            <person name="Mohanty A."/>
            <person name="Bharti A.K."/>
            <person name="Gaur A."/>
            <person name="Gupta V."/>
            <person name="Kumar D."/>
            <person name="Ravi V."/>
            <person name="Vij S."/>
            <person name="Kapur A."/>
            <person name="Khurana P."/>
            <person name="Khurana P."/>
            <person name="Khurana J.P."/>
            <person name="Tyagi A.K."/>
            <person name="Gaikwad K."/>
            <person name="Singh A."/>
            <person name="Dalal V."/>
            <person name="Srivastava S."/>
            <person name="Dixit A."/>
            <person name="Pal A.K."/>
            <person name="Ghazi I.A."/>
            <person name="Yadav M."/>
            <person name="Pandit A."/>
            <person name="Bhargava A."/>
            <person name="Sureshbabu K."/>
            <person name="Batra K."/>
            <person name="Sharma T.R."/>
            <person name="Mohapatra T."/>
            <person name="Singh N.K."/>
            <person name="Messing J."/>
            <person name="Nelson A.B."/>
            <person name="Fuks G."/>
            <person name="Kavchok S."/>
            <person name="Keizer G."/>
            <person name="Linton E."/>
            <person name="Llaca V."/>
            <person name="Song R."/>
            <person name="Tanyolac B."/>
            <person name="Young S."/>
            <person name="Ho-Il K."/>
            <person name="Hahn J.H."/>
            <person name="Sangsakoo G."/>
            <person name="Vanavichit A."/>
            <person name="de Mattos Luiz.A.T."/>
            <person name="Zimmer P.D."/>
            <person name="Malone G."/>
            <person name="Dellagostin O."/>
            <person name="de Oliveira A.C."/>
            <person name="Bevan M."/>
            <person name="Bancroft I."/>
            <person name="Minx P."/>
            <person name="Cordum H."/>
            <person name="Wilson R."/>
            <person name="Cheng Z."/>
            <person name="Jin W."/>
            <person name="Jiang J."/>
            <person name="Leong S.A."/>
            <person name="Iwama H."/>
            <person name="Gojobori T."/>
            <person name="Itoh T."/>
            <person name="Niimura Y."/>
            <person name="Fujii Y."/>
            <person name="Habara T."/>
            <person name="Sakai H."/>
            <person name="Sato Y."/>
            <person name="Wilson G."/>
            <person name="Kumar K."/>
            <person name="McCouch S."/>
            <person name="Juretic N."/>
            <person name="Hoen D."/>
            <person name="Wright S."/>
            <person name="Bruskiewich R."/>
            <person name="Bureau T."/>
            <person name="Miyao A."/>
            <person name="Hirochika H."/>
            <person name="Nishikawa T."/>
            <person name="Kadowaki K."/>
            <person name="Sugiura M."/>
            <person name="Burr B."/>
            <person name="Sasaki T."/>
        </authorList>
    </citation>
    <scope>NUCLEOTIDE SEQUENCE [LARGE SCALE GENOMIC DNA]</scope>
    <source>
        <strain evidence="3">cv. Nipponbare</strain>
    </source>
</reference>
<evidence type="ECO:0000313" key="3">
    <source>
        <dbReference type="Proteomes" id="UP000000763"/>
    </source>
</evidence>